<name>A0A0M2K9K0_9GAMM</name>
<protein>
    <submittedName>
        <fullName evidence="2">Uncharacterized protein</fullName>
    </submittedName>
</protein>
<sequence length="137" mass="14564">MEGVYDSDLVNRYSVNETSLSAIGCTSQSEAHRRGHRAILSNAKDGTVSFGVGLDGYIPLPAEIIGVADPFRAGKQNGGRVSAVNNLNIMPDRAVDNDDGTFKTGRNPTDRGKQGVKRTDDRCRGASSVTGRSSKHA</sequence>
<dbReference type="AlphaFoldDB" id="A0A0M2K9K0"/>
<dbReference type="PATRIC" id="fig|65700.7.peg.2400"/>
<comment type="caution">
    <text evidence="2">The sequence shown here is derived from an EMBL/GenBank/DDBJ whole genome shotgun (WGS) entry which is preliminary data.</text>
</comment>
<evidence type="ECO:0000313" key="2">
    <source>
        <dbReference type="EMBL" id="KKF35609.1"/>
    </source>
</evidence>
<evidence type="ECO:0000313" key="3">
    <source>
        <dbReference type="Proteomes" id="UP000033924"/>
    </source>
</evidence>
<dbReference type="STRING" id="65700.SY86_09500"/>
<dbReference type="PANTHER" id="PTHR36251">
    <property type="entry name" value="FELS-1 PROPHAGE HOST SPECIFICITY PROTEIN-RELATED"/>
    <property type="match status" value="1"/>
</dbReference>
<proteinExistence type="predicted"/>
<dbReference type="PANTHER" id="PTHR36251:SF2">
    <property type="entry name" value="GIFSY-2 PROPHAGE HOST SPECIFICITY PROTEIN J, PHAGE LAMBDA"/>
    <property type="match status" value="1"/>
</dbReference>
<dbReference type="EMBL" id="JXNU01000003">
    <property type="protein sequence ID" value="KKF35609.1"/>
    <property type="molecule type" value="Genomic_DNA"/>
</dbReference>
<keyword evidence="3" id="KW-1185">Reference proteome</keyword>
<feature type="region of interest" description="Disordered" evidence="1">
    <location>
        <begin position="92"/>
        <end position="137"/>
    </location>
</feature>
<gene>
    <name evidence="2" type="ORF">SY86_09500</name>
</gene>
<dbReference type="Proteomes" id="UP000033924">
    <property type="component" value="Unassembled WGS sequence"/>
</dbReference>
<feature type="compositionally biased region" description="Basic and acidic residues" evidence="1">
    <location>
        <begin position="108"/>
        <end position="124"/>
    </location>
</feature>
<organism evidence="2 3">
    <name type="scientific">Erwinia tracheiphila</name>
    <dbReference type="NCBI Taxonomy" id="65700"/>
    <lineage>
        <taxon>Bacteria</taxon>
        <taxon>Pseudomonadati</taxon>
        <taxon>Pseudomonadota</taxon>
        <taxon>Gammaproteobacteria</taxon>
        <taxon>Enterobacterales</taxon>
        <taxon>Erwiniaceae</taxon>
        <taxon>Erwinia</taxon>
    </lineage>
</organism>
<accession>A0A0M2K9K0</accession>
<reference evidence="2 3" key="1">
    <citation type="submission" date="2015-01" db="EMBL/GenBank/DDBJ databases">
        <title>Erwinia tracheiphila.</title>
        <authorList>
            <person name="Shapiro L.R."/>
        </authorList>
    </citation>
    <scope>NUCLEOTIDE SEQUENCE [LARGE SCALE GENOMIC DNA]</scope>
    <source>
        <strain evidence="2 3">BuffGH</strain>
    </source>
</reference>
<dbReference type="InterPro" id="IPR053171">
    <property type="entry name" value="Viral_Tip_Attach_Protein"/>
</dbReference>
<evidence type="ECO:0000256" key="1">
    <source>
        <dbReference type="SAM" id="MobiDB-lite"/>
    </source>
</evidence>
<feature type="compositionally biased region" description="Polar residues" evidence="1">
    <location>
        <begin position="127"/>
        <end position="137"/>
    </location>
</feature>